<sequence>MGKTRAFQNMHNAAPALTPFLGRSQDMEEIGALLADPSCRLLTLTGPGGIGKTRLAMEIASHHQAFFPDGIFWVSLTQLSRSDDLLPAIAKATPFCFQQESRSPREQFFAYLQEKHAQQVLLVLDNVEHLLEGVDLIADMLAATTSWKILATSREVLNLQEEWGRPITGLTYPAAHAEERAAEEYSAVQLFVERARRLRRDFVLSEDEQGVRDICRLVEGMPLALELAAGWLRTLRPTDIAQEIQRNLDLLATRAHNLPERHRSMRSVFASSWQLLSETDREVFQKLSVFRGG</sequence>
<dbReference type="SUPFAM" id="SSF52540">
    <property type="entry name" value="P-loop containing nucleoside triphosphate hydrolases"/>
    <property type="match status" value="1"/>
</dbReference>
<dbReference type="PANTHER" id="PTHR47691:SF3">
    <property type="entry name" value="HTH-TYPE TRANSCRIPTIONAL REGULATOR RV0890C-RELATED"/>
    <property type="match status" value="1"/>
</dbReference>
<organism evidence="2 3">
    <name type="scientific">Dictyobacter aurantiacus</name>
    <dbReference type="NCBI Taxonomy" id="1936993"/>
    <lineage>
        <taxon>Bacteria</taxon>
        <taxon>Bacillati</taxon>
        <taxon>Chloroflexota</taxon>
        <taxon>Ktedonobacteria</taxon>
        <taxon>Ktedonobacterales</taxon>
        <taxon>Dictyobacteraceae</taxon>
        <taxon>Dictyobacter</taxon>
    </lineage>
</organism>
<dbReference type="Pfam" id="PF00931">
    <property type="entry name" value="NB-ARC"/>
    <property type="match status" value="1"/>
</dbReference>
<dbReference type="EMBL" id="BIFQ01000002">
    <property type="protein sequence ID" value="GCE09317.1"/>
    <property type="molecule type" value="Genomic_DNA"/>
</dbReference>
<name>A0A401ZR12_9CHLR</name>
<dbReference type="RefSeq" id="WP_126601719.1">
    <property type="nucleotide sequence ID" value="NZ_BIFQ01000002.1"/>
</dbReference>
<evidence type="ECO:0000313" key="2">
    <source>
        <dbReference type="EMBL" id="GCE09317.1"/>
    </source>
</evidence>
<accession>A0A401ZR12</accession>
<dbReference type="InterPro" id="IPR002182">
    <property type="entry name" value="NB-ARC"/>
</dbReference>
<keyword evidence="3" id="KW-1185">Reference proteome</keyword>
<evidence type="ECO:0000313" key="3">
    <source>
        <dbReference type="Proteomes" id="UP000287224"/>
    </source>
</evidence>
<reference evidence="3" key="1">
    <citation type="submission" date="2018-12" db="EMBL/GenBank/DDBJ databases">
        <title>Tengunoibacter tsumagoiensis gen. nov., sp. nov., Dictyobacter kobayashii sp. nov., D. alpinus sp. nov., and D. joshuensis sp. nov. and description of Dictyobacteraceae fam. nov. within the order Ktedonobacterales isolated from Tengu-no-mugimeshi.</title>
        <authorList>
            <person name="Wang C.M."/>
            <person name="Zheng Y."/>
            <person name="Sakai Y."/>
            <person name="Toyoda A."/>
            <person name="Minakuchi Y."/>
            <person name="Abe K."/>
            <person name="Yokota A."/>
            <person name="Yabe S."/>
        </authorList>
    </citation>
    <scope>NUCLEOTIDE SEQUENCE [LARGE SCALE GENOMIC DNA]</scope>
    <source>
        <strain evidence="3">S-27</strain>
    </source>
</reference>
<comment type="caution">
    <text evidence="2">The sequence shown here is derived from an EMBL/GenBank/DDBJ whole genome shotgun (WGS) entry which is preliminary data.</text>
</comment>
<dbReference type="PANTHER" id="PTHR47691">
    <property type="entry name" value="REGULATOR-RELATED"/>
    <property type="match status" value="1"/>
</dbReference>
<dbReference type="GO" id="GO:0043531">
    <property type="term" value="F:ADP binding"/>
    <property type="evidence" value="ECO:0007669"/>
    <property type="project" value="InterPro"/>
</dbReference>
<dbReference type="Proteomes" id="UP000287224">
    <property type="component" value="Unassembled WGS sequence"/>
</dbReference>
<protein>
    <recommendedName>
        <fullName evidence="1">NB-ARC domain-containing protein</fullName>
    </recommendedName>
</protein>
<gene>
    <name evidence="2" type="ORF">KDAU_66460</name>
</gene>
<dbReference type="PRINTS" id="PR00364">
    <property type="entry name" value="DISEASERSIST"/>
</dbReference>
<dbReference type="AlphaFoldDB" id="A0A401ZR12"/>
<dbReference type="OrthoDB" id="135464at2"/>
<proteinExistence type="predicted"/>
<feature type="domain" description="NB-ARC" evidence="1">
    <location>
        <begin position="25"/>
        <end position="155"/>
    </location>
</feature>
<evidence type="ECO:0000259" key="1">
    <source>
        <dbReference type="Pfam" id="PF00931"/>
    </source>
</evidence>
<dbReference type="InterPro" id="IPR027417">
    <property type="entry name" value="P-loop_NTPase"/>
</dbReference>
<dbReference type="Gene3D" id="3.40.50.300">
    <property type="entry name" value="P-loop containing nucleotide triphosphate hydrolases"/>
    <property type="match status" value="1"/>
</dbReference>